<keyword evidence="1" id="KW-0472">Membrane</keyword>
<gene>
    <name evidence="2" type="ORF">LEP1GSC194_1985</name>
</gene>
<dbReference type="Proteomes" id="UP000011988">
    <property type="component" value="Unassembled WGS sequence"/>
</dbReference>
<accession>M6D8Y3</accession>
<protein>
    <submittedName>
        <fullName evidence="2">Uncharacterized protein</fullName>
    </submittedName>
</protein>
<organism evidence="2 3">
    <name type="scientific">Leptospira alstonii serovar Sichuan str. 79601</name>
    <dbReference type="NCBI Taxonomy" id="1218565"/>
    <lineage>
        <taxon>Bacteria</taxon>
        <taxon>Pseudomonadati</taxon>
        <taxon>Spirochaetota</taxon>
        <taxon>Spirochaetia</taxon>
        <taxon>Leptospirales</taxon>
        <taxon>Leptospiraceae</taxon>
        <taxon>Leptospira</taxon>
    </lineage>
</organism>
<name>M6D8Y3_9LEPT</name>
<evidence type="ECO:0000256" key="1">
    <source>
        <dbReference type="SAM" id="Phobius"/>
    </source>
</evidence>
<feature type="transmembrane region" description="Helical" evidence="1">
    <location>
        <begin position="21"/>
        <end position="42"/>
    </location>
</feature>
<dbReference type="PATRIC" id="fig|1218565.3.peg.484"/>
<evidence type="ECO:0000313" key="3">
    <source>
        <dbReference type="Proteomes" id="UP000011988"/>
    </source>
</evidence>
<keyword evidence="1" id="KW-0812">Transmembrane</keyword>
<comment type="caution">
    <text evidence="2">The sequence shown here is derived from an EMBL/GenBank/DDBJ whole genome shotgun (WGS) entry which is preliminary data.</text>
</comment>
<dbReference type="EMBL" id="ANIK01000007">
    <property type="protein sequence ID" value="EMJ97723.1"/>
    <property type="molecule type" value="Genomic_DNA"/>
</dbReference>
<proteinExistence type="predicted"/>
<sequence length="63" mass="7588">MSGKQLRKNNKRQPFTSSLAFVFFGVLIQYLHFLYWSLYYYIILKETVFSEKRFHSNSIQGDT</sequence>
<reference evidence="2 3" key="1">
    <citation type="submission" date="2013-01" db="EMBL/GenBank/DDBJ databases">
        <authorList>
            <person name="Harkins D.M."/>
            <person name="Durkin A.S."/>
            <person name="Brinkac L.M."/>
            <person name="Haft D.H."/>
            <person name="Selengut J.D."/>
            <person name="Sanka R."/>
            <person name="DePew J."/>
            <person name="Purushe J."/>
            <person name="Galloway R.L."/>
            <person name="Vinetz J.M."/>
            <person name="Sutton G.G."/>
            <person name="Nierman W.C."/>
            <person name="Fouts D.E."/>
        </authorList>
    </citation>
    <scope>NUCLEOTIDE SEQUENCE [LARGE SCALE GENOMIC DNA]</scope>
    <source>
        <strain evidence="2 3">79601</strain>
    </source>
</reference>
<evidence type="ECO:0000313" key="2">
    <source>
        <dbReference type="EMBL" id="EMJ97723.1"/>
    </source>
</evidence>
<dbReference type="AlphaFoldDB" id="M6D8Y3"/>
<keyword evidence="1" id="KW-1133">Transmembrane helix</keyword>